<dbReference type="InterPro" id="IPR001650">
    <property type="entry name" value="Helicase_C-like"/>
</dbReference>
<dbReference type="Pfam" id="PF00271">
    <property type="entry name" value="Helicase_C"/>
    <property type="match status" value="1"/>
</dbReference>
<dbReference type="Gene3D" id="1.20.272.40">
    <property type="match status" value="1"/>
</dbReference>
<keyword evidence="10" id="KW-0809">Transit peptide</keyword>
<dbReference type="GO" id="GO:0000965">
    <property type="term" value="P:mitochondrial RNA 3'-end processing"/>
    <property type="evidence" value="ECO:0007669"/>
    <property type="project" value="TreeGrafter"/>
</dbReference>
<comment type="similarity">
    <text evidence="4">Belongs to the helicase family.</text>
</comment>
<keyword evidence="9" id="KW-0067">ATP-binding</keyword>
<dbReference type="CDD" id="cd17913">
    <property type="entry name" value="DEXQc_Suv3"/>
    <property type="match status" value="1"/>
</dbReference>
<dbReference type="SUPFAM" id="SSF52540">
    <property type="entry name" value="P-loop containing nucleoside triphosphate hydrolases"/>
    <property type="match status" value="2"/>
</dbReference>
<dbReference type="PANTHER" id="PTHR12131:SF1">
    <property type="entry name" value="ATP-DEPENDENT RNA HELICASE SUPV3L1, MITOCHONDRIAL-RELATED"/>
    <property type="match status" value="1"/>
</dbReference>
<evidence type="ECO:0000256" key="10">
    <source>
        <dbReference type="ARBA" id="ARBA00022946"/>
    </source>
</evidence>
<evidence type="ECO:0000256" key="11">
    <source>
        <dbReference type="ARBA" id="ARBA00023128"/>
    </source>
</evidence>
<dbReference type="InterPro" id="IPR041453">
    <property type="entry name" value="Suv3_N"/>
</dbReference>
<evidence type="ECO:0000313" key="17">
    <source>
        <dbReference type="Proteomes" id="UP000887116"/>
    </source>
</evidence>
<dbReference type="Proteomes" id="UP000887116">
    <property type="component" value="Unassembled WGS sequence"/>
</dbReference>
<comment type="cofactor">
    <cofactor evidence="2">
        <name>Mg(2+)</name>
        <dbReference type="ChEBI" id="CHEBI:18420"/>
    </cofactor>
</comment>
<keyword evidence="6" id="KW-0547">Nucleotide-binding</keyword>
<dbReference type="PANTHER" id="PTHR12131">
    <property type="entry name" value="ATP-DEPENDENT RNA AND DNA HELICASE"/>
    <property type="match status" value="1"/>
</dbReference>
<dbReference type="Pfam" id="PF18147">
    <property type="entry name" value="Suv3_C_1"/>
    <property type="match status" value="1"/>
</dbReference>
<evidence type="ECO:0000259" key="15">
    <source>
        <dbReference type="PROSITE" id="PS51194"/>
    </source>
</evidence>
<dbReference type="Pfam" id="PF12513">
    <property type="entry name" value="SUV3_C"/>
    <property type="match status" value="1"/>
</dbReference>
<evidence type="ECO:0000256" key="13">
    <source>
        <dbReference type="ARBA" id="ARBA00069703"/>
    </source>
</evidence>
<dbReference type="EC" id="3.6.4.13" evidence="5"/>
<feature type="region of interest" description="Disordered" evidence="14">
    <location>
        <begin position="751"/>
        <end position="781"/>
    </location>
</feature>
<keyword evidence="17" id="KW-1185">Reference proteome</keyword>
<dbReference type="GO" id="GO:0005524">
    <property type="term" value="F:ATP binding"/>
    <property type="evidence" value="ECO:0007669"/>
    <property type="project" value="UniProtKB-KW"/>
</dbReference>
<feature type="domain" description="Helicase C-terminal" evidence="15">
    <location>
        <begin position="352"/>
        <end position="517"/>
    </location>
</feature>
<keyword evidence="8 16" id="KW-0347">Helicase</keyword>
<dbReference type="InterPro" id="IPR055206">
    <property type="entry name" value="DEXQc_SUV3"/>
</dbReference>
<name>A0A8X6GKI1_TRICU</name>
<dbReference type="CDD" id="cd18805">
    <property type="entry name" value="SF2_C_suv3"/>
    <property type="match status" value="1"/>
</dbReference>
<evidence type="ECO:0000313" key="16">
    <source>
        <dbReference type="EMBL" id="GFR05703.1"/>
    </source>
</evidence>
<evidence type="ECO:0000256" key="12">
    <source>
        <dbReference type="ARBA" id="ARBA00047984"/>
    </source>
</evidence>
<gene>
    <name evidence="16" type="primary">Suv3</name>
    <name evidence="16" type="ORF">TNCT_65881</name>
</gene>
<protein>
    <recommendedName>
        <fullName evidence="13">ATP-dependent RNA helicase SUV3 homolog, mitochondrial</fullName>
        <ecNumber evidence="5">3.6.4.13</ecNumber>
    </recommendedName>
</protein>
<dbReference type="Gene3D" id="3.40.50.300">
    <property type="entry name" value="P-loop containing nucleotide triphosphate hydrolases"/>
    <property type="match status" value="2"/>
</dbReference>
<dbReference type="Gene3D" id="1.20.58.1080">
    <property type="match status" value="1"/>
</dbReference>
<evidence type="ECO:0000256" key="8">
    <source>
        <dbReference type="ARBA" id="ARBA00022806"/>
    </source>
</evidence>
<comment type="subcellular location">
    <subcellularLocation>
        <location evidence="3">Mitochondrion</location>
    </subcellularLocation>
</comment>
<dbReference type="Pfam" id="PF22527">
    <property type="entry name" value="DEXQc_Suv3"/>
    <property type="match status" value="1"/>
</dbReference>
<evidence type="ECO:0000256" key="1">
    <source>
        <dbReference type="ARBA" id="ARBA00001936"/>
    </source>
</evidence>
<evidence type="ECO:0000256" key="9">
    <source>
        <dbReference type="ARBA" id="ARBA00022840"/>
    </source>
</evidence>
<dbReference type="EMBL" id="BMAO01025880">
    <property type="protein sequence ID" value="GFR05703.1"/>
    <property type="molecule type" value="Genomic_DNA"/>
</dbReference>
<evidence type="ECO:0000256" key="6">
    <source>
        <dbReference type="ARBA" id="ARBA00022741"/>
    </source>
</evidence>
<sequence>MRTSAYQSYMKCMTCFSSHQIPNLRTNISHQLLKGKYNAIVSALSNRIQVRWKSGKDDISSIVIPVPLTPANSVDDINVGEELSTKINKDDIIKLLNKFYKQPEVTIVAAENGLDSKLFHRAAISFRNFCMESEHLPVVLHIALSDVLQGAGHVTDILPYFLDHAKQIFPHLECMEELKKISDLRQPANWYPNARTINRKLIFHAGPTNSGKTYKALERFMTSKSGVYCGPLKLLSVEVFNKTNEKGTPCDLVTGEERQHVLPNNTPANHVACTIEMVSVENKYEVAVIDEIQMIKDPGRGWAWTRALLGLVADEIHICGEAAAIDLVKEIASSCGEELEVRKYERLTTLTIENKALMNLNNITPGDCIVCFSKKDIFSVSLELEKKGFECAVIYGGLPPGTKLAQAKKFNDPNHPCKILVATDAIGMGLNLSIRRIIFYSLMKPCFNEKGEKEIDTISPSQALQIGGRAGRFNTQFSEGHVTTFRDEDLPILKSIMSKDIERLEKAGLHPTAEQVELFAYHLPHATLSNLIDIFISLCIMDTSSYFMCDTEGFKFLADMIQHISLPLRARYVFCCAPINKQQPFVCSMFTKFSKQYSMNEPLTAAKLCKIIGWPFSAPQNIADLIHQEAVFDVLDLYLWLSYRFPDLFPDVQPVRSIQRELDEIIQQGVFNITHLLKADETVENVDDHSEYKYSNRRNKDSLTTAEELDIDELMKFKGSNRNFGQGRLTRELLNQGLITPKMLRTLQKEWEESLDEDPNPLNTMRTKKYSKVHTRRNKKK</sequence>
<dbReference type="GO" id="GO:0003724">
    <property type="term" value="F:RNA helicase activity"/>
    <property type="evidence" value="ECO:0007669"/>
    <property type="project" value="UniProtKB-EC"/>
</dbReference>
<keyword evidence="7" id="KW-0378">Hydrolase</keyword>
<comment type="caution">
    <text evidence="16">The sequence shown here is derived from an EMBL/GenBank/DDBJ whole genome shotgun (WGS) entry which is preliminary data.</text>
</comment>
<reference evidence="16" key="1">
    <citation type="submission" date="2020-07" db="EMBL/GenBank/DDBJ databases">
        <title>Multicomponent nature underlies the extraordinary mechanical properties of spider dragline silk.</title>
        <authorList>
            <person name="Kono N."/>
            <person name="Nakamura H."/>
            <person name="Mori M."/>
            <person name="Yoshida Y."/>
            <person name="Ohtoshi R."/>
            <person name="Malay A.D."/>
            <person name="Moran D.A.P."/>
            <person name="Tomita M."/>
            <person name="Numata K."/>
            <person name="Arakawa K."/>
        </authorList>
    </citation>
    <scope>NUCLEOTIDE SEQUENCE</scope>
</reference>
<dbReference type="InterPro" id="IPR041082">
    <property type="entry name" value="Suv3_C_1"/>
</dbReference>
<dbReference type="SMART" id="SM00490">
    <property type="entry name" value="HELICc"/>
    <property type="match status" value="1"/>
</dbReference>
<dbReference type="Pfam" id="PF18114">
    <property type="entry name" value="Suv3_N"/>
    <property type="match status" value="1"/>
</dbReference>
<dbReference type="PROSITE" id="PS51194">
    <property type="entry name" value="HELICASE_CTER"/>
    <property type="match status" value="1"/>
</dbReference>
<keyword evidence="11" id="KW-0496">Mitochondrion</keyword>
<dbReference type="FunFam" id="3.40.50.300:FF:000446">
    <property type="entry name" value="ATP-dependent RNA helicase SUPV3L1, mitochondrial"/>
    <property type="match status" value="1"/>
</dbReference>
<comment type="cofactor">
    <cofactor evidence="1">
        <name>Mn(2+)</name>
        <dbReference type="ChEBI" id="CHEBI:29035"/>
    </cofactor>
</comment>
<dbReference type="FunFam" id="3.40.50.300:FF:000269">
    <property type="entry name" value="ATP-dependent RNA helicase SUPV3L1, mitochondrial"/>
    <property type="match status" value="1"/>
</dbReference>
<dbReference type="FunFam" id="1.20.58.1080:FF:000001">
    <property type="entry name" value="ATP-dependent RNA helicase SUPV3L1, mitochondrial"/>
    <property type="match status" value="1"/>
</dbReference>
<comment type="catalytic activity">
    <reaction evidence="12">
        <text>ATP + H2O = ADP + phosphate + H(+)</text>
        <dbReference type="Rhea" id="RHEA:13065"/>
        <dbReference type="ChEBI" id="CHEBI:15377"/>
        <dbReference type="ChEBI" id="CHEBI:15378"/>
        <dbReference type="ChEBI" id="CHEBI:30616"/>
        <dbReference type="ChEBI" id="CHEBI:43474"/>
        <dbReference type="ChEBI" id="CHEBI:456216"/>
        <dbReference type="EC" id="3.6.4.13"/>
    </reaction>
</comment>
<evidence type="ECO:0000256" key="4">
    <source>
        <dbReference type="ARBA" id="ARBA00008708"/>
    </source>
</evidence>
<dbReference type="InterPro" id="IPR027417">
    <property type="entry name" value="P-loop_NTPase"/>
</dbReference>
<accession>A0A8X6GKI1</accession>
<proteinExistence type="inferred from homology"/>
<dbReference type="InterPro" id="IPR044774">
    <property type="entry name" value="Suv3_DEXQc"/>
</dbReference>
<feature type="compositionally biased region" description="Basic residues" evidence="14">
    <location>
        <begin position="766"/>
        <end position="781"/>
    </location>
</feature>
<evidence type="ECO:0000256" key="7">
    <source>
        <dbReference type="ARBA" id="ARBA00022801"/>
    </source>
</evidence>
<dbReference type="GO" id="GO:0016787">
    <property type="term" value="F:hydrolase activity"/>
    <property type="evidence" value="ECO:0007669"/>
    <property type="project" value="UniProtKB-KW"/>
</dbReference>
<dbReference type="Gene3D" id="1.10.1740.140">
    <property type="match status" value="1"/>
</dbReference>
<dbReference type="InterPro" id="IPR050699">
    <property type="entry name" value="RNA-DNA_Helicase"/>
</dbReference>
<organism evidence="16 17">
    <name type="scientific">Trichonephila clavata</name>
    <name type="common">Joro spider</name>
    <name type="synonym">Nephila clavata</name>
    <dbReference type="NCBI Taxonomy" id="2740835"/>
    <lineage>
        <taxon>Eukaryota</taxon>
        <taxon>Metazoa</taxon>
        <taxon>Ecdysozoa</taxon>
        <taxon>Arthropoda</taxon>
        <taxon>Chelicerata</taxon>
        <taxon>Arachnida</taxon>
        <taxon>Araneae</taxon>
        <taxon>Araneomorphae</taxon>
        <taxon>Entelegynae</taxon>
        <taxon>Araneoidea</taxon>
        <taxon>Nephilidae</taxon>
        <taxon>Trichonephila</taxon>
    </lineage>
</organism>
<evidence type="ECO:0000256" key="14">
    <source>
        <dbReference type="SAM" id="MobiDB-lite"/>
    </source>
</evidence>
<evidence type="ECO:0000256" key="2">
    <source>
        <dbReference type="ARBA" id="ARBA00001946"/>
    </source>
</evidence>
<dbReference type="GO" id="GO:0045025">
    <property type="term" value="C:mitochondrial degradosome"/>
    <property type="evidence" value="ECO:0007669"/>
    <property type="project" value="TreeGrafter"/>
</dbReference>
<dbReference type="InterPro" id="IPR022192">
    <property type="entry name" value="SUV3_C"/>
</dbReference>
<dbReference type="AlphaFoldDB" id="A0A8X6GKI1"/>
<evidence type="ECO:0000256" key="3">
    <source>
        <dbReference type="ARBA" id="ARBA00004173"/>
    </source>
</evidence>
<evidence type="ECO:0000256" key="5">
    <source>
        <dbReference type="ARBA" id="ARBA00012552"/>
    </source>
</evidence>
<dbReference type="OrthoDB" id="6692397at2759"/>